<dbReference type="SMART" id="SM00980">
    <property type="entry name" value="THAP"/>
    <property type="match status" value="1"/>
</dbReference>
<dbReference type="GO" id="GO:0043565">
    <property type="term" value="F:sequence-specific DNA binding"/>
    <property type="evidence" value="ECO:0007669"/>
    <property type="project" value="InterPro"/>
</dbReference>
<keyword evidence="9" id="KW-1185">Reference proteome</keyword>
<feature type="region of interest" description="Disordered" evidence="6">
    <location>
        <begin position="145"/>
        <end position="169"/>
    </location>
</feature>
<keyword evidence="1" id="KW-0479">Metal-binding</keyword>
<gene>
    <name evidence="8" type="ORF">O3M35_002489</name>
</gene>
<reference evidence="8 9" key="1">
    <citation type="submission" date="2022-12" db="EMBL/GenBank/DDBJ databases">
        <title>Chromosome-level genome assembly of true bugs.</title>
        <authorList>
            <person name="Ma L."/>
            <person name="Li H."/>
        </authorList>
    </citation>
    <scope>NUCLEOTIDE SEQUENCE [LARGE SCALE GENOMIC DNA]</scope>
    <source>
        <strain evidence="8">Lab_2022b</strain>
    </source>
</reference>
<proteinExistence type="predicted"/>
<keyword evidence="2 5" id="KW-0863">Zinc-finger</keyword>
<sequence length="438" mass="49302">MDEDNTTYFKYCLVPFCKNTTIKTPNKIFFRLPVDRNRRAKWLKACRRNVDGISPKSGAIYVCEDHFNLEEDMENYMRFKLMGGLKKIKAAVVPHIFDCQPDRKRASTKPTRTAAVKRERKRLIQEAMDASVSIKTLEDQKILSVESNLTQGKGPKGENEENDEPQRNSKLILFTKGQEDSTAEYEDMRISGHLSPNVQNNDYLTADVSIKLEPTLNSIKTESLSNSSASELLPNAQDEDYSIIDVPIKLENPINSIKTESLLDSSASELLPNAQDEDYSIADVSIKLENPFNPIKTESLLDSSASELLPNVQDEVYSMTDVSIKLENPLNSIRTESISVSSTSSWNNNNNRNERSDEFSLLGEEVAIKVRKLPTKYARCLVQYKIQRLLFKASLGKYDYPKNSSEGSAETKTTATQTIILENSQSSSSFSSPKNTCN</sequence>
<protein>
    <recommendedName>
        <fullName evidence="7">THAP-type domain-containing protein</fullName>
    </recommendedName>
</protein>
<evidence type="ECO:0000256" key="5">
    <source>
        <dbReference type="PROSITE-ProRule" id="PRU00309"/>
    </source>
</evidence>
<dbReference type="Proteomes" id="UP001461498">
    <property type="component" value="Unassembled WGS sequence"/>
</dbReference>
<evidence type="ECO:0000313" key="8">
    <source>
        <dbReference type="EMBL" id="KAK9499457.1"/>
    </source>
</evidence>
<dbReference type="PANTHER" id="PTHR46600:SF11">
    <property type="entry name" value="THAP DOMAIN-CONTAINING PROTEIN 10"/>
    <property type="match status" value="1"/>
</dbReference>
<dbReference type="GO" id="GO:0008270">
    <property type="term" value="F:zinc ion binding"/>
    <property type="evidence" value="ECO:0007669"/>
    <property type="project" value="UniProtKB-KW"/>
</dbReference>
<dbReference type="PROSITE" id="PS50950">
    <property type="entry name" value="ZF_THAP"/>
    <property type="match status" value="1"/>
</dbReference>
<accession>A0AAW1CLZ0</accession>
<dbReference type="InterPro" id="IPR026516">
    <property type="entry name" value="THAP1/10"/>
</dbReference>
<dbReference type="SUPFAM" id="SSF57716">
    <property type="entry name" value="Glucocorticoid receptor-like (DNA-binding domain)"/>
    <property type="match status" value="1"/>
</dbReference>
<name>A0AAW1CLZ0_9HEMI</name>
<dbReference type="SMART" id="SM00692">
    <property type="entry name" value="DM3"/>
    <property type="match status" value="1"/>
</dbReference>
<dbReference type="AlphaFoldDB" id="A0AAW1CLZ0"/>
<dbReference type="InterPro" id="IPR006612">
    <property type="entry name" value="THAP_Znf"/>
</dbReference>
<organism evidence="8 9">
    <name type="scientific">Rhynocoris fuscipes</name>
    <dbReference type="NCBI Taxonomy" id="488301"/>
    <lineage>
        <taxon>Eukaryota</taxon>
        <taxon>Metazoa</taxon>
        <taxon>Ecdysozoa</taxon>
        <taxon>Arthropoda</taxon>
        <taxon>Hexapoda</taxon>
        <taxon>Insecta</taxon>
        <taxon>Pterygota</taxon>
        <taxon>Neoptera</taxon>
        <taxon>Paraneoptera</taxon>
        <taxon>Hemiptera</taxon>
        <taxon>Heteroptera</taxon>
        <taxon>Panheteroptera</taxon>
        <taxon>Cimicomorpha</taxon>
        <taxon>Reduviidae</taxon>
        <taxon>Harpactorinae</taxon>
        <taxon>Harpactorini</taxon>
        <taxon>Rhynocoris</taxon>
    </lineage>
</organism>
<evidence type="ECO:0000256" key="2">
    <source>
        <dbReference type="ARBA" id="ARBA00022771"/>
    </source>
</evidence>
<evidence type="ECO:0000256" key="6">
    <source>
        <dbReference type="SAM" id="MobiDB-lite"/>
    </source>
</evidence>
<dbReference type="Pfam" id="PF05485">
    <property type="entry name" value="THAP"/>
    <property type="match status" value="1"/>
</dbReference>
<evidence type="ECO:0000259" key="7">
    <source>
        <dbReference type="PROSITE" id="PS50950"/>
    </source>
</evidence>
<comment type="caution">
    <text evidence="8">The sequence shown here is derived from an EMBL/GenBank/DDBJ whole genome shotgun (WGS) entry which is preliminary data.</text>
</comment>
<evidence type="ECO:0000256" key="4">
    <source>
        <dbReference type="ARBA" id="ARBA00023125"/>
    </source>
</evidence>
<keyword evidence="4 5" id="KW-0238">DNA-binding</keyword>
<keyword evidence="3" id="KW-0862">Zinc</keyword>
<dbReference type="EMBL" id="JAPXFL010000011">
    <property type="protein sequence ID" value="KAK9499457.1"/>
    <property type="molecule type" value="Genomic_DNA"/>
</dbReference>
<feature type="domain" description="THAP-type" evidence="7">
    <location>
        <begin position="8"/>
        <end position="97"/>
    </location>
</feature>
<evidence type="ECO:0000256" key="3">
    <source>
        <dbReference type="ARBA" id="ARBA00022833"/>
    </source>
</evidence>
<dbReference type="PANTHER" id="PTHR46600">
    <property type="entry name" value="THAP DOMAIN-CONTAINING"/>
    <property type="match status" value="1"/>
</dbReference>
<evidence type="ECO:0000256" key="1">
    <source>
        <dbReference type="ARBA" id="ARBA00022723"/>
    </source>
</evidence>
<feature type="compositionally biased region" description="Basic and acidic residues" evidence="6">
    <location>
        <begin position="155"/>
        <end position="167"/>
    </location>
</feature>
<evidence type="ECO:0000313" key="9">
    <source>
        <dbReference type="Proteomes" id="UP001461498"/>
    </source>
</evidence>